<dbReference type="SUPFAM" id="SSF50475">
    <property type="entry name" value="FMN-binding split barrel"/>
    <property type="match status" value="1"/>
</dbReference>
<dbReference type="OrthoDB" id="9792858at2"/>
<sequence>MTTDQVIIDDDRVIDPRLFRDILGHFPTGVVAVTALDASGKPVGMTVGSFTSVSLDPPLVAFLPDKNSSTFPKILAATRFCANVLGSDQQHVCRSLARKGDEKFTDVDWTPTPSGMPRILGSLAWIDCEIDAVHDAGDHHIVVGRVHHLELDTPESPLIFFQGGYGGFAAHDASA</sequence>
<dbReference type="PANTHER" id="PTHR30466">
    <property type="entry name" value="FLAVIN REDUCTASE"/>
    <property type="match status" value="1"/>
</dbReference>
<dbReference type="AlphaFoldDB" id="A0A239MT58"/>
<dbReference type="SMART" id="SM00903">
    <property type="entry name" value="Flavin_Reduct"/>
    <property type="match status" value="1"/>
</dbReference>
<evidence type="ECO:0000313" key="5">
    <source>
        <dbReference type="Proteomes" id="UP000198327"/>
    </source>
</evidence>
<comment type="similarity">
    <text evidence="1">Belongs to the non-flavoprotein flavin reductase family.</text>
</comment>
<keyword evidence="2" id="KW-0560">Oxidoreductase</keyword>
<dbReference type="InterPro" id="IPR012349">
    <property type="entry name" value="Split_barrel_FMN-bd"/>
</dbReference>
<dbReference type="RefSeq" id="WP_089251543.1">
    <property type="nucleotide sequence ID" value="NZ_FZOW01000021.1"/>
</dbReference>
<dbReference type="EMBL" id="FZOW01000021">
    <property type="protein sequence ID" value="SNT45138.1"/>
    <property type="molecule type" value="Genomic_DNA"/>
</dbReference>
<evidence type="ECO:0000256" key="1">
    <source>
        <dbReference type="ARBA" id="ARBA00008898"/>
    </source>
</evidence>
<dbReference type="Pfam" id="PF01613">
    <property type="entry name" value="Flavin_Reduct"/>
    <property type="match status" value="1"/>
</dbReference>
<protein>
    <submittedName>
        <fullName evidence="4">NADH-FMN oxidoreductase RutF, flavin reductase (DIM6/NTAB) family</fullName>
    </submittedName>
</protein>
<dbReference type="PANTHER" id="PTHR30466:SF11">
    <property type="entry name" value="FLAVIN-DEPENDENT MONOOXYGENASE, REDUCTASE SUBUNIT HSAB"/>
    <property type="match status" value="1"/>
</dbReference>
<reference evidence="5" key="1">
    <citation type="submission" date="2017-06" db="EMBL/GenBank/DDBJ databases">
        <authorList>
            <person name="Varghese N."/>
            <person name="Submissions S."/>
        </authorList>
    </citation>
    <scope>NUCLEOTIDE SEQUENCE [LARGE SCALE GENOMIC DNA]</scope>
    <source>
        <strain evidence="5">JCM 23211</strain>
    </source>
</reference>
<feature type="domain" description="Flavin reductase like" evidence="3">
    <location>
        <begin position="23"/>
        <end position="167"/>
    </location>
</feature>
<dbReference type="InterPro" id="IPR002563">
    <property type="entry name" value="Flavin_Rdtase-like_dom"/>
</dbReference>
<keyword evidence="5" id="KW-1185">Reference proteome</keyword>
<evidence type="ECO:0000259" key="3">
    <source>
        <dbReference type="SMART" id="SM00903"/>
    </source>
</evidence>
<dbReference type="Gene3D" id="2.30.110.10">
    <property type="entry name" value="Electron Transport, Fmn-binding Protein, Chain A"/>
    <property type="match status" value="1"/>
</dbReference>
<evidence type="ECO:0000256" key="2">
    <source>
        <dbReference type="ARBA" id="ARBA00023002"/>
    </source>
</evidence>
<dbReference type="InterPro" id="IPR050268">
    <property type="entry name" value="NADH-dep_flavin_reductase"/>
</dbReference>
<evidence type="ECO:0000313" key="4">
    <source>
        <dbReference type="EMBL" id="SNT45138.1"/>
    </source>
</evidence>
<dbReference type="GO" id="GO:0010181">
    <property type="term" value="F:FMN binding"/>
    <property type="evidence" value="ECO:0007669"/>
    <property type="project" value="InterPro"/>
</dbReference>
<organism evidence="4 5">
    <name type="scientific">Rhodococcoides kyotonense</name>
    <dbReference type="NCBI Taxonomy" id="398843"/>
    <lineage>
        <taxon>Bacteria</taxon>
        <taxon>Bacillati</taxon>
        <taxon>Actinomycetota</taxon>
        <taxon>Actinomycetes</taxon>
        <taxon>Mycobacteriales</taxon>
        <taxon>Nocardiaceae</taxon>
        <taxon>Rhodococcoides</taxon>
    </lineage>
</organism>
<dbReference type="GO" id="GO:0042602">
    <property type="term" value="F:riboflavin reductase (NADPH) activity"/>
    <property type="evidence" value="ECO:0007669"/>
    <property type="project" value="TreeGrafter"/>
</dbReference>
<gene>
    <name evidence="4" type="ORF">SAMN05421642_12130</name>
</gene>
<proteinExistence type="inferred from homology"/>
<name>A0A239MT58_9NOCA</name>
<accession>A0A239MT58</accession>
<dbReference type="Proteomes" id="UP000198327">
    <property type="component" value="Unassembled WGS sequence"/>
</dbReference>